<comment type="caution">
    <text evidence="3">The sequence shown here is derived from an EMBL/GenBank/DDBJ whole genome shotgun (WGS) entry which is preliminary data.</text>
</comment>
<proteinExistence type="predicted"/>
<evidence type="ECO:0000259" key="2">
    <source>
        <dbReference type="PROSITE" id="PS50966"/>
    </source>
</evidence>
<dbReference type="Pfam" id="PF10551">
    <property type="entry name" value="MULE"/>
    <property type="match status" value="1"/>
</dbReference>
<reference evidence="3" key="1">
    <citation type="submission" date="2021-02" db="EMBL/GenBank/DDBJ databases">
        <authorList>
            <person name="Nowell W R."/>
        </authorList>
    </citation>
    <scope>NUCLEOTIDE SEQUENCE</scope>
    <source>
        <strain evidence="3">Ploen Becks lab</strain>
    </source>
</reference>
<feature type="domain" description="SWIM-type" evidence="2">
    <location>
        <begin position="491"/>
        <end position="527"/>
    </location>
</feature>
<keyword evidence="4" id="KW-1185">Reference proteome</keyword>
<evidence type="ECO:0000256" key="1">
    <source>
        <dbReference type="PROSITE-ProRule" id="PRU00325"/>
    </source>
</evidence>
<name>A0A814GE97_9BILA</name>
<dbReference type="InterPro" id="IPR007527">
    <property type="entry name" value="Znf_SWIM"/>
</dbReference>
<dbReference type="Proteomes" id="UP000663879">
    <property type="component" value="Unassembled WGS sequence"/>
</dbReference>
<protein>
    <recommendedName>
        <fullName evidence="2">SWIM-type domain-containing protein</fullName>
    </recommendedName>
</protein>
<keyword evidence="1" id="KW-0862">Zinc</keyword>
<dbReference type="OrthoDB" id="119028at2759"/>
<gene>
    <name evidence="3" type="ORF">OXX778_LOCUS16119</name>
</gene>
<dbReference type="AlphaFoldDB" id="A0A814GE97"/>
<dbReference type="EMBL" id="CAJNOC010003725">
    <property type="protein sequence ID" value="CAF0995194.1"/>
    <property type="molecule type" value="Genomic_DNA"/>
</dbReference>
<accession>A0A814GE97</accession>
<organism evidence="3 4">
    <name type="scientific">Brachionus calyciflorus</name>
    <dbReference type="NCBI Taxonomy" id="104777"/>
    <lineage>
        <taxon>Eukaryota</taxon>
        <taxon>Metazoa</taxon>
        <taxon>Spiralia</taxon>
        <taxon>Gnathifera</taxon>
        <taxon>Rotifera</taxon>
        <taxon>Eurotatoria</taxon>
        <taxon>Monogononta</taxon>
        <taxon>Pseudotrocha</taxon>
        <taxon>Ploima</taxon>
        <taxon>Brachionidae</taxon>
        <taxon>Brachionus</taxon>
    </lineage>
</organism>
<sequence>MIEFESDTDTFSDNEDVINPLSSKQIADELDNEFDKDKNNSRKRRRIYWGLGEVFDSYQEAIDSIKNKWIKIKTYNTKKGFKEYFRCNLIEKCPAMMQLHILNDSQHVNLLRDQEEHKHDEFFEYCQANIKIPEDPNKAFVVNFDVNSTQKNNQFVRMIVSTKYLLELATKNVFACIDATYQIVYQGHPVILFGHVDKNTTFHPICLAITTSENNRDYSFVVQSIKSKIKDIFNKEYQIEYFLADAADSITMAIHQVYPQAVRLVCWAHVERAIAARLSHIDKKESILADIYNIQLSYSLFNFECNVKLFFDKWGLRDDADLRENENDSELIKFLKYFKKEWIVSKHLNWYEGSALGFPSTNNGLESTNKYIKDTHTLREREHISRFMKSVNCIIEAWSVDRSSELDRLKNFEEIPLVSTELWEDVDEFLKSKPKIKSLPDHDLYLISENETNNESFEMYFELIECELTNCQCYRDTYDFDQFLVLNQLIKRVKINKQRWQLSFCTCKSYLKEYICVHIIALAVKSKLIDIDHSYMTIGMRKRRGRKAKAKDWYIKQ</sequence>
<dbReference type="InterPro" id="IPR018289">
    <property type="entry name" value="MULE_transposase_dom"/>
</dbReference>
<keyword evidence="1" id="KW-0479">Metal-binding</keyword>
<dbReference type="GO" id="GO:0008270">
    <property type="term" value="F:zinc ion binding"/>
    <property type="evidence" value="ECO:0007669"/>
    <property type="project" value="UniProtKB-KW"/>
</dbReference>
<dbReference type="PROSITE" id="PS50966">
    <property type="entry name" value="ZF_SWIM"/>
    <property type="match status" value="1"/>
</dbReference>
<keyword evidence="1" id="KW-0863">Zinc-finger</keyword>
<evidence type="ECO:0000313" key="4">
    <source>
        <dbReference type="Proteomes" id="UP000663879"/>
    </source>
</evidence>
<evidence type="ECO:0000313" key="3">
    <source>
        <dbReference type="EMBL" id="CAF0995194.1"/>
    </source>
</evidence>